<dbReference type="AlphaFoldDB" id="A0A8J1XZH5"/>
<evidence type="ECO:0000313" key="2">
    <source>
        <dbReference type="EMBL" id="CAH1773457.1"/>
    </source>
</evidence>
<sequence>MSYKSSGVEVYNKHGISIKMMTKKVAEITSMKIPDVKSLMTEITHQHLHPQSLHRQNHNRLSGKKLASHSDTKSEPEYKSTQEAKHKSPYSEHTASPKPFRPVKGSVKIG</sequence>
<name>A0A8J1XZH5_OWEFU</name>
<comment type="caution">
    <text evidence="2">The sequence shown here is derived from an EMBL/GenBank/DDBJ whole genome shotgun (WGS) entry which is preliminary data.</text>
</comment>
<feature type="compositionally biased region" description="Basic residues" evidence="1">
    <location>
        <begin position="55"/>
        <end position="67"/>
    </location>
</feature>
<proteinExistence type="predicted"/>
<dbReference type="EMBL" id="CAIIXF020000001">
    <property type="protein sequence ID" value="CAH1773457.1"/>
    <property type="molecule type" value="Genomic_DNA"/>
</dbReference>
<keyword evidence="3" id="KW-1185">Reference proteome</keyword>
<accession>A0A8J1XZH5</accession>
<organism evidence="2 3">
    <name type="scientific">Owenia fusiformis</name>
    <name type="common">Polychaete worm</name>
    <dbReference type="NCBI Taxonomy" id="6347"/>
    <lineage>
        <taxon>Eukaryota</taxon>
        <taxon>Metazoa</taxon>
        <taxon>Spiralia</taxon>
        <taxon>Lophotrochozoa</taxon>
        <taxon>Annelida</taxon>
        <taxon>Polychaeta</taxon>
        <taxon>Sedentaria</taxon>
        <taxon>Canalipalpata</taxon>
        <taxon>Sabellida</taxon>
        <taxon>Oweniida</taxon>
        <taxon>Oweniidae</taxon>
        <taxon>Owenia</taxon>
    </lineage>
</organism>
<evidence type="ECO:0000313" key="3">
    <source>
        <dbReference type="Proteomes" id="UP000749559"/>
    </source>
</evidence>
<feature type="region of interest" description="Disordered" evidence="1">
    <location>
        <begin position="43"/>
        <end position="110"/>
    </location>
</feature>
<reference evidence="2" key="1">
    <citation type="submission" date="2022-03" db="EMBL/GenBank/DDBJ databases">
        <authorList>
            <person name="Martin C."/>
        </authorList>
    </citation>
    <scope>NUCLEOTIDE SEQUENCE</scope>
</reference>
<gene>
    <name evidence="2" type="ORF">OFUS_LOCUS1054</name>
</gene>
<feature type="compositionally biased region" description="Basic and acidic residues" evidence="1">
    <location>
        <begin position="68"/>
        <end position="90"/>
    </location>
</feature>
<dbReference type="Proteomes" id="UP000749559">
    <property type="component" value="Unassembled WGS sequence"/>
</dbReference>
<evidence type="ECO:0000256" key="1">
    <source>
        <dbReference type="SAM" id="MobiDB-lite"/>
    </source>
</evidence>
<protein>
    <submittedName>
        <fullName evidence="2">Uncharacterized protein</fullName>
    </submittedName>
</protein>